<accession>A0AA87YC04</accession>
<gene>
    <name evidence="1" type="ORF">GCM10007388_47330</name>
</gene>
<evidence type="ECO:0000313" key="1">
    <source>
        <dbReference type="EMBL" id="GGZ08290.1"/>
    </source>
</evidence>
<dbReference type="Proteomes" id="UP000619512">
    <property type="component" value="Unassembled WGS sequence"/>
</dbReference>
<reference evidence="1" key="1">
    <citation type="journal article" date="2014" name="Int. J. Syst. Evol. Microbiol.">
        <title>Complete genome sequence of Corynebacterium casei LMG S-19264T (=DSM 44701T), isolated from a smear-ripened cheese.</title>
        <authorList>
            <consortium name="US DOE Joint Genome Institute (JGI-PGF)"/>
            <person name="Walter F."/>
            <person name="Albersmeier A."/>
            <person name="Kalinowski J."/>
            <person name="Ruckert C."/>
        </authorList>
    </citation>
    <scope>NUCLEOTIDE SEQUENCE</scope>
    <source>
        <strain evidence="1">KCTC 12344</strain>
    </source>
</reference>
<evidence type="ECO:0000313" key="2">
    <source>
        <dbReference type="Proteomes" id="UP000619512"/>
    </source>
</evidence>
<name>A0AA87YC04_9BURK</name>
<proteinExistence type="predicted"/>
<reference evidence="1" key="2">
    <citation type="submission" date="2022-12" db="EMBL/GenBank/DDBJ databases">
        <authorList>
            <person name="Sun Q."/>
            <person name="Kim S."/>
        </authorList>
    </citation>
    <scope>NUCLEOTIDE SEQUENCE</scope>
    <source>
        <strain evidence="1">KCTC 12344</strain>
    </source>
</reference>
<dbReference type="EMBL" id="BMWW01000011">
    <property type="protein sequence ID" value="GGZ08290.1"/>
    <property type="molecule type" value="Genomic_DNA"/>
</dbReference>
<comment type="caution">
    <text evidence="1">The sequence shown here is derived from an EMBL/GenBank/DDBJ whole genome shotgun (WGS) entry which is preliminary data.</text>
</comment>
<organism evidence="1 2">
    <name type="scientific">Pseudoduganella plicata</name>
    <dbReference type="NCBI Taxonomy" id="321984"/>
    <lineage>
        <taxon>Bacteria</taxon>
        <taxon>Pseudomonadati</taxon>
        <taxon>Pseudomonadota</taxon>
        <taxon>Betaproteobacteria</taxon>
        <taxon>Burkholderiales</taxon>
        <taxon>Oxalobacteraceae</taxon>
        <taxon>Telluria group</taxon>
        <taxon>Pseudoduganella</taxon>
    </lineage>
</organism>
<sequence length="75" mass="7839">MCNRCLAMAGGNCVVRLRCGRSANPRSLLAGESCTPTGSYIARKASDRGGSRLILSRDSAECTLGTLPPGRIGVR</sequence>
<dbReference type="AlphaFoldDB" id="A0AA87YC04"/>
<protein>
    <submittedName>
        <fullName evidence="1">Uncharacterized protein</fullName>
    </submittedName>
</protein>